<comment type="caution">
    <text evidence="5">The sequence shown here is derived from an EMBL/GenBank/DDBJ whole genome shotgun (WGS) entry which is preliminary data.</text>
</comment>
<gene>
    <name evidence="5" type="ORF">B0H17DRAFT_244694</name>
</gene>
<dbReference type="PANTHER" id="PTHR13271">
    <property type="entry name" value="UNCHARACTERIZED PUTATIVE METHYLTRANSFERASE"/>
    <property type="match status" value="1"/>
</dbReference>
<evidence type="ECO:0000256" key="1">
    <source>
        <dbReference type="ARBA" id="ARBA00022603"/>
    </source>
</evidence>
<name>A0AAD7MC16_MYCRO</name>
<dbReference type="GO" id="GO:0016279">
    <property type="term" value="F:protein-lysine N-methyltransferase activity"/>
    <property type="evidence" value="ECO:0007669"/>
    <property type="project" value="InterPro"/>
</dbReference>
<dbReference type="AlphaFoldDB" id="A0AAD7MC16"/>
<keyword evidence="3" id="KW-0949">S-adenosyl-L-methionine</keyword>
<evidence type="ECO:0000259" key="4">
    <source>
        <dbReference type="PROSITE" id="PS50280"/>
    </source>
</evidence>
<organism evidence="5 6">
    <name type="scientific">Mycena rosella</name>
    <name type="common">Pink bonnet</name>
    <name type="synonym">Agaricus rosellus</name>
    <dbReference type="NCBI Taxonomy" id="1033263"/>
    <lineage>
        <taxon>Eukaryota</taxon>
        <taxon>Fungi</taxon>
        <taxon>Dikarya</taxon>
        <taxon>Basidiomycota</taxon>
        <taxon>Agaricomycotina</taxon>
        <taxon>Agaricomycetes</taxon>
        <taxon>Agaricomycetidae</taxon>
        <taxon>Agaricales</taxon>
        <taxon>Marasmiineae</taxon>
        <taxon>Mycenaceae</taxon>
        <taxon>Mycena</taxon>
    </lineage>
</organism>
<dbReference type="GO" id="GO:0032259">
    <property type="term" value="P:methylation"/>
    <property type="evidence" value="ECO:0007669"/>
    <property type="project" value="UniProtKB-KW"/>
</dbReference>
<evidence type="ECO:0000313" key="6">
    <source>
        <dbReference type="Proteomes" id="UP001221757"/>
    </source>
</evidence>
<dbReference type="InterPro" id="IPR001214">
    <property type="entry name" value="SET_dom"/>
</dbReference>
<evidence type="ECO:0000313" key="5">
    <source>
        <dbReference type="EMBL" id="KAJ7709925.1"/>
    </source>
</evidence>
<dbReference type="InterPro" id="IPR050600">
    <property type="entry name" value="SETD3_SETD6_MTase"/>
</dbReference>
<feature type="domain" description="SET" evidence="4">
    <location>
        <begin position="18"/>
        <end position="258"/>
    </location>
</feature>
<proteinExistence type="predicted"/>
<reference evidence="5" key="1">
    <citation type="submission" date="2023-03" db="EMBL/GenBank/DDBJ databases">
        <title>Massive genome expansion in bonnet fungi (Mycena s.s.) driven by repeated elements and novel gene families across ecological guilds.</title>
        <authorList>
            <consortium name="Lawrence Berkeley National Laboratory"/>
            <person name="Harder C.B."/>
            <person name="Miyauchi S."/>
            <person name="Viragh M."/>
            <person name="Kuo A."/>
            <person name="Thoen E."/>
            <person name="Andreopoulos B."/>
            <person name="Lu D."/>
            <person name="Skrede I."/>
            <person name="Drula E."/>
            <person name="Henrissat B."/>
            <person name="Morin E."/>
            <person name="Kohler A."/>
            <person name="Barry K."/>
            <person name="LaButti K."/>
            <person name="Morin E."/>
            <person name="Salamov A."/>
            <person name="Lipzen A."/>
            <person name="Mereny Z."/>
            <person name="Hegedus B."/>
            <person name="Baldrian P."/>
            <person name="Stursova M."/>
            <person name="Weitz H."/>
            <person name="Taylor A."/>
            <person name="Grigoriev I.V."/>
            <person name="Nagy L.G."/>
            <person name="Martin F."/>
            <person name="Kauserud H."/>
        </authorList>
    </citation>
    <scope>NUCLEOTIDE SEQUENCE</scope>
    <source>
        <strain evidence="5">CBHHK067</strain>
    </source>
</reference>
<keyword evidence="2" id="KW-0808">Transferase</keyword>
<dbReference type="PROSITE" id="PS50280">
    <property type="entry name" value="SET"/>
    <property type="match status" value="1"/>
</dbReference>
<dbReference type="SUPFAM" id="SSF82199">
    <property type="entry name" value="SET domain"/>
    <property type="match status" value="1"/>
</dbReference>
<accession>A0AAD7MC16</accession>
<dbReference type="PANTHER" id="PTHR13271:SF47">
    <property type="entry name" value="ACTIN-HISTIDINE N-METHYLTRANSFERASE"/>
    <property type="match status" value="1"/>
</dbReference>
<sequence>MSTVTFELLLDWLQFPPLLVEPRESPSAGIGLFAVASIPASTPLFTIPARALLNSRSLAAHYPPALNAVQLIALHLCLYRPLHPSPSLDPLFGPYISTLPREFDSHPLTSHVKAADPSQLPPSVVNALARLHARYLHDWNTVRGYLRENVRLLSQKPDMHLDRGDDTLQADFLWGWLNVNTRCIYHRIKGTRSHPDNLTLCPILDFANHTVAGPCMATRPSHAERSNAPPIPRLGDPLTLLSPTTPTQPGAELYLTYGAHPNRTLFVEYGFVAPCGPDDVRAEVDVQDIVEPMFKGNDGDAKKKLLQDSGYWGDWTLDGSPVVSYRLITALRLLHVSLGGADGDLQRWRDTLTGLRDAVSDVNEGAWQETVADVCSTLIQRAQGRRKHLAPNGWLLDAVQLLWEEEYHVALRVLKLYN</sequence>
<dbReference type="Gene3D" id="3.90.1410.10">
    <property type="entry name" value="set domain protein methyltransferase, domain 1"/>
    <property type="match status" value="1"/>
</dbReference>
<dbReference type="CDD" id="cd19177">
    <property type="entry name" value="SET_SETD4"/>
    <property type="match status" value="1"/>
</dbReference>
<evidence type="ECO:0000256" key="2">
    <source>
        <dbReference type="ARBA" id="ARBA00022679"/>
    </source>
</evidence>
<dbReference type="InterPro" id="IPR044429">
    <property type="entry name" value="SETD4_SET"/>
</dbReference>
<keyword evidence="6" id="KW-1185">Reference proteome</keyword>
<dbReference type="Proteomes" id="UP001221757">
    <property type="component" value="Unassembled WGS sequence"/>
</dbReference>
<evidence type="ECO:0000256" key="3">
    <source>
        <dbReference type="ARBA" id="ARBA00022691"/>
    </source>
</evidence>
<protein>
    <recommendedName>
        <fullName evidence="4">SET domain-containing protein</fullName>
    </recommendedName>
</protein>
<dbReference type="InterPro" id="IPR046341">
    <property type="entry name" value="SET_dom_sf"/>
</dbReference>
<keyword evidence="1" id="KW-0489">Methyltransferase</keyword>
<dbReference type="EMBL" id="JARKIE010000002">
    <property type="protein sequence ID" value="KAJ7709925.1"/>
    <property type="molecule type" value="Genomic_DNA"/>
</dbReference>